<organism evidence="2 3">
    <name type="scientific">Lacticaseibacillus paracasei NRIC 0644</name>
    <dbReference type="NCBI Taxonomy" id="1435038"/>
    <lineage>
        <taxon>Bacteria</taxon>
        <taxon>Bacillati</taxon>
        <taxon>Bacillota</taxon>
        <taxon>Bacilli</taxon>
        <taxon>Lactobacillales</taxon>
        <taxon>Lactobacillaceae</taxon>
        <taxon>Lacticaseibacillus</taxon>
    </lineage>
</organism>
<evidence type="ECO:0000313" key="3">
    <source>
        <dbReference type="Proteomes" id="UP000032552"/>
    </source>
</evidence>
<dbReference type="RefSeq" id="WP_045624718.1">
    <property type="nucleotide sequence ID" value="NZ_BAYM01000008.1"/>
</dbReference>
<keyword evidence="1" id="KW-1133">Transmembrane helix</keyword>
<keyword evidence="1" id="KW-0472">Membrane</keyword>
<dbReference type="Proteomes" id="UP000032552">
    <property type="component" value="Unassembled WGS sequence"/>
</dbReference>
<protein>
    <submittedName>
        <fullName evidence="2">Uncharacterized protein</fullName>
    </submittedName>
</protein>
<dbReference type="AlphaFoldDB" id="A0A0C9PKF5"/>
<name>A0A0C9PKF5_LACPA</name>
<feature type="transmembrane region" description="Helical" evidence="1">
    <location>
        <begin position="7"/>
        <end position="27"/>
    </location>
</feature>
<comment type="caution">
    <text evidence="2">The sequence shown here is derived from an EMBL/GenBank/DDBJ whole genome shotgun (WGS) entry which is preliminary data.</text>
</comment>
<evidence type="ECO:0000256" key="1">
    <source>
        <dbReference type="SAM" id="Phobius"/>
    </source>
</evidence>
<accession>A0A0C9PKF5</accession>
<proteinExistence type="predicted"/>
<keyword evidence="1" id="KW-0812">Transmembrane</keyword>
<dbReference type="EMBL" id="BAYM01000008">
    <property type="protein sequence ID" value="GAN35486.1"/>
    <property type="molecule type" value="Genomic_DNA"/>
</dbReference>
<reference evidence="3" key="1">
    <citation type="submission" date="2014-05" db="EMBL/GenBank/DDBJ databases">
        <title>Whole genome sequencing of Lactobacillus casei NRIC0644.</title>
        <authorList>
            <person name="Atarashi H."/>
            <person name="Yoshida Y."/>
            <person name="Fujimura S."/>
            <person name="Tanaka N."/>
            <person name="Shiwa Y."/>
            <person name="Yoshikawa H."/>
            <person name="Okada S."/>
            <person name="Nakagawa J."/>
        </authorList>
    </citation>
    <scope>NUCLEOTIDE SEQUENCE [LARGE SCALE GENOMIC DNA]</scope>
    <source>
        <strain evidence="3">NRIC0644</strain>
    </source>
</reference>
<sequence length="250" mass="26530">MKKRKAVIGVLIGIVAVLTIVVGIAIVQKNKNEKQIALSKAQSVSVSESSAKASKWRSSVATAQSAANAKYRSVEAAKQSSTVAKEKSKRANEDNQINFSTLNAMDQAKAAIFYGIGNAEYFVNDGDYEISKNAYSKGVRVGKVNVITGYGSDSYVVVPADSPTAAGAPVFSYLELGIINSNGDRAMGITYGRVGDATGDGDEMAFDNDPNEATIGAGVSYEQLNNWINQHGGKAAIEKIIITEFQSTRD</sequence>
<gene>
    <name evidence="2" type="ORF">LC0644_0075</name>
</gene>
<evidence type="ECO:0000313" key="2">
    <source>
        <dbReference type="EMBL" id="GAN35486.1"/>
    </source>
</evidence>